<sequence>MWPFLRSSFVLANSCRCCRNRAERDLCASGLTSFAVATLAARNSHRTDSVLSQRNSPVALFENPTADDEDELDLLKAVKANLDPNVYQAKGTENMPAFGFRPGAQVVAPYRFHIPKKMFRDFAILMTIKPEEDTDGYLFAVVNSFDTVVELGVLLEGVNDRKVNISLVYSDHKKDKESRAVASFLIPRVTGKWSQLAFRVEGNEVTLFLNCQKFGTQSVQRKPKQLHFDDASKLYIAQAGAIINRNFVATPSDAGLALRVTQADRVYMCLLTFMSMLRQATQLFMFHFSHP</sequence>
<dbReference type="AlphaFoldDB" id="A0A183ICG7"/>
<accession>A0A183ICG7</accession>
<evidence type="ECO:0000259" key="2">
    <source>
        <dbReference type="SMART" id="SM00210"/>
    </source>
</evidence>
<evidence type="ECO:0000313" key="4">
    <source>
        <dbReference type="Proteomes" id="UP000270296"/>
    </source>
</evidence>
<dbReference type="Proteomes" id="UP000270296">
    <property type="component" value="Unassembled WGS sequence"/>
</dbReference>
<name>A0A183ICG7_9BILA</name>
<dbReference type="InterPro" id="IPR013320">
    <property type="entry name" value="ConA-like_dom_sf"/>
</dbReference>
<evidence type="ECO:0000313" key="3">
    <source>
        <dbReference type="EMBL" id="VDO93943.1"/>
    </source>
</evidence>
<dbReference type="Gene3D" id="2.60.120.200">
    <property type="match status" value="1"/>
</dbReference>
<keyword evidence="1" id="KW-0677">Repeat</keyword>
<proteinExistence type="predicted"/>
<protein>
    <submittedName>
        <fullName evidence="5">LAM_G_DOMAIN domain-containing protein</fullName>
    </submittedName>
</protein>
<reference evidence="5" key="1">
    <citation type="submission" date="2016-06" db="UniProtKB">
        <authorList>
            <consortium name="WormBaseParasite"/>
        </authorList>
    </citation>
    <scope>IDENTIFICATION</scope>
</reference>
<feature type="domain" description="Thrombospondin-like N-terminal" evidence="2">
    <location>
        <begin position="65"/>
        <end position="251"/>
    </location>
</feature>
<dbReference type="SUPFAM" id="SSF49899">
    <property type="entry name" value="Concanavalin A-like lectins/glucanases"/>
    <property type="match status" value="1"/>
</dbReference>
<dbReference type="WBParaSite" id="SBAD_0000136801-mRNA-1">
    <property type="protein sequence ID" value="SBAD_0000136801-mRNA-1"/>
    <property type="gene ID" value="SBAD_0000136801"/>
</dbReference>
<dbReference type="EMBL" id="UZAM01006785">
    <property type="protein sequence ID" value="VDO93943.1"/>
    <property type="molecule type" value="Genomic_DNA"/>
</dbReference>
<keyword evidence="4" id="KW-1185">Reference proteome</keyword>
<dbReference type="InterPro" id="IPR048287">
    <property type="entry name" value="TSPN-like_N"/>
</dbReference>
<gene>
    <name evidence="3" type="ORF">SBAD_LOCUS1311</name>
</gene>
<reference evidence="3 4" key="2">
    <citation type="submission" date="2018-11" db="EMBL/GenBank/DDBJ databases">
        <authorList>
            <consortium name="Pathogen Informatics"/>
        </authorList>
    </citation>
    <scope>NUCLEOTIDE SEQUENCE [LARGE SCALE GENOMIC DNA]</scope>
</reference>
<evidence type="ECO:0000313" key="5">
    <source>
        <dbReference type="WBParaSite" id="SBAD_0000136801-mRNA-1"/>
    </source>
</evidence>
<dbReference type="SMART" id="SM00210">
    <property type="entry name" value="TSPN"/>
    <property type="match status" value="1"/>
</dbReference>
<organism evidence="5">
    <name type="scientific">Soboliphyme baturini</name>
    <dbReference type="NCBI Taxonomy" id="241478"/>
    <lineage>
        <taxon>Eukaryota</taxon>
        <taxon>Metazoa</taxon>
        <taxon>Ecdysozoa</taxon>
        <taxon>Nematoda</taxon>
        <taxon>Enoplea</taxon>
        <taxon>Dorylaimia</taxon>
        <taxon>Dioctophymatida</taxon>
        <taxon>Dioctophymatoidea</taxon>
        <taxon>Soboliphymatidae</taxon>
        <taxon>Soboliphyme</taxon>
    </lineage>
</organism>
<dbReference type="OrthoDB" id="10060752at2759"/>
<evidence type="ECO:0000256" key="1">
    <source>
        <dbReference type="ARBA" id="ARBA00022737"/>
    </source>
</evidence>